<dbReference type="Pfam" id="PF13751">
    <property type="entry name" value="DDE_Tnp_1_6"/>
    <property type="match status" value="1"/>
</dbReference>
<sequence length="94" mass="10596">MSSPRPSAPPAPCKDGTWQRDYALRARVEGAIRQATHTTGLRRARYRGLAKTHLDHTTSATALNLIRLNAWWNGHPLDRTNHNHLARLQLRLAA</sequence>
<dbReference type="Proteomes" id="UP001571476">
    <property type="component" value="Unassembled WGS sequence"/>
</dbReference>
<comment type="caution">
    <text evidence="2">The sequence shown here is derived from an EMBL/GenBank/DDBJ whole genome shotgun (WGS) entry which is preliminary data.</text>
</comment>
<proteinExistence type="predicted"/>
<dbReference type="InterPro" id="IPR025668">
    <property type="entry name" value="Tnp_DDE_dom"/>
</dbReference>
<feature type="domain" description="Transposase DDE" evidence="1">
    <location>
        <begin position="14"/>
        <end position="68"/>
    </location>
</feature>
<gene>
    <name evidence="2" type="ORF">ACEG43_30675</name>
</gene>
<accession>A0ABV4SPX2</accession>
<evidence type="ECO:0000313" key="3">
    <source>
        <dbReference type="Proteomes" id="UP001571476"/>
    </source>
</evidence>
<keyword evidence="3" id="KW-1185">Reference proteome</keyword>
<name>A0ABV4SPX2_9ACTN</name>
<protein>
    <submittedName>
        <fullName evidence="2">Transposase</fullName>
    </submittedName>
</protein>
<organism evidence="2 3">
    <name type="scientific">Streptomyces aureus</name>
    <dbReference type="NCBI Taxonomy" id="193461"/>
    <lineage>
        <taxon>Bacteria</taxon>
        <taxon>Bacillati</taxon>
        <taxon>Actinomycetota</taxon>
        <taxon>Actinomycetes</taxon>
        <taxon>Kitasatosporales</taxon>
        <taxon>Streptomycetaceae</taxon>
        <taxon>Streptomyces</taxon>
    </lineage>
</organism>
<dbReference type="RefSeq" id="WP_372565036.1">
    <property type="nucleotide sequence ID" value="NZ_JBGOSP010000017.1"/>
</dbReference>
<reference evidence="2 3" key="1">
    <citation type="submission" date="2024-08" db="EMBL/GenBank/DDBJ databases">
        <title>Genome sequence of Streptomyces aureus CACIA-1.46HGO.</title>
        <authorList>
            <person name="Evangelista-Martinez Z."/>
        </authorList>
    </citation>
    <scope>NUCLEOTIDE SEQUENCE [LARGE SCALE GENOMIC DNA]</scope>
    <source>
        <strain evidence="2 3">CACIA-1.46HGO</strain>
    </source>
</reference>
<dbReference type="EMBL" id="JBGOSP010000017">
    <property type="protein sequence ID" value="MFA3840505.1"/>
    <property type="molecule type" value="Genomic_DNA"/>
</dbReference>
<evidence type="ECO:0000313" key="2">
    <source>
        <dbReference type="EMBL" id="MFA3840505.1"/>
    </source>
</evidence>
<evidence type="ECO:0000259" key="1">
    <source>
        <dbReference type="Pfam" id="PF13751"/>
    </source>
</evidence>